<dbReference type="Proteomes" id="UP000425960">
    <property type="component" value="Chromosome"/>
</dbReference>
<dbReference type="EMBL" id="AP021876">
    <property type="protein sequence ID" value="BBO81050.1"/>
    <property type="molecule type" value="Genomic_DNA"/>
</dbReference>
<evidence type="ECO:0000313" key="1">
    <source>
        <dbReference type="EMBL" id="BBO81050.1"/>
    </source>
</evidence>
<gene>
    <name evidence="1" type="ORF">DSCO28_16160</name>
</gene>
<organism evidence="1 2">
    <name type="scientific">Desulfosarcina ovata subsp. sediminis</name>
    <dbReference type="NCBI Taxonomy" id="885957"/>
    <lineage>
        <taxon>Bacteria</taxon>
        <taxon>Pseudomonadati</taxon>
        <taxon>Thermodesulfobacteriota</taxon>
        <taxon>Desulfobacteria</taxon>
        <taxon>Desulfobacterales</taxon>
        <taxon>Desulfosarcinaceae</taxon>
        <taxon>Desulfosarcina</taxon>
    </lineage>
</organism>
<dbReference type="RefSeq" id="WP_155321853.1">
    <property type="nucleotide sequence ID" value="NZ_AP021876.1"/>
</dbReference>
<evidence type="ECO:0000313" key="2">
    <source>
        <dbReference type="Proteomes" id="UP000425960"/>
    </source>
</evidence>
<dbReference type="SUPFAM" id="SSF53098">
    <property type="entry name" value="Ribonuclease H-like"/>
    <property type="match status" value="1"/>
</dbReference>
<sequence length="99" mass="11154">MALYSTDPSLSTGQIIEYYGARWKIEALFKEFKHNIGSADTQTRHPQAVDGRRHFAFSDVRLSVAKAAMGKDFGRLFPAPNPNPSLILSGTYYCAWQRN</sequence>
<name>A0A5K7ZPR3_9BACT</name>
<evidence type="ECO:0008006" key="3">
    <source>
        <dbReference type="Google" id="ProtNLM"/>
    </source>
</evidence>
<reference evidence="1 2" key="1">
    <citation type="submission" date="2019-11" db="EMBL/GenBank/DDBJ databases">
        <title>Comparative genomics of hydrocarbon-degrading Desulfosarcina strains.</title>
        <authorList>
            <person name="Watanabe M."/>
            <person name="Kojima H."/>
            <person name="Fukui M."/>
        </authorList>
    </citation>
    <scope>NUCLEOTIDE SEQUENCE [LARGE SCALE GENOMIC DNA]</scope>
    <source>
        <strain evidence="1 2">28bB2T</strain>
    </source>
</reference>
<dbReference type="AlphaFoldDB" id="A0A5K7ZPR3"/>
<proteinExistence type="predicted"/>
<accession>A0A5K7ZPR3</accession>
<dbReference type="InterPro" id="IPR012337">
    <property type="entry name" value="RNaseH-like_sf"/>
</dbReference>
<dbReference type="KEGG" id="dov:DSCO28_16160"/>
<protein>
    <recommendedName>
        <fullName evidence="3">Transposase IS4-like domain-containing protein</fullName>
    </recommendedName>
</protein>